<reference evidence="2" key="1">
    <citation type="journal article" date="2023" name="Front. Plant Sci.">
        <title>Chromosomal-level genome assembly of Melastoma candidum provides insights into trichome evolution.</title>
        <authorList>
            <person name="Zhong Y."/>
            <person name="Wu W."/>
            <person name="Sun C."/>
            <person name="Zou P."/>
            <person name="Liu Y."/>
            <person name="Dai S."/>
            <person name="Zhou R."/>
        </authorList>
    </citation>
    <scope>NUCLEOTIDE SEQUENCE [LARGE SCALE GENOMIC DNA]</scope>
</reference>
<organism evidence="1 2">
    <name type="scientific">Melastoma candidum</name>
    <dbReference type="NCBI Taxonomy" id="119954"/>
    <lineage>
        <taxon>Eukaryota</taxon>
        <taxon>Viridiplantae</taxon>
        <taxon>Streptophyta</taxon>
        <taxon>Embryophyta</taxon>
        <taxon>Tracheophyta</taxon>
        <taxon>Spermatophyta</taxon>
        <taxon>Magnoliopsida</taxon>
        <taxon>eudicotyledons</taxon>
        <taxon>Gunneridae</taxon>
        <taxon>Pentapetalae</taxon>
        <taxon>rosids</taxon>
        <taxon>malvids</taxon>
        <taxon>Myrtales</taxon>
        <taxon>Melastomataceae</taxon>
        <taxon>Melastomatoideae</taxon>
        <taxon>Melastomateae</taxon>
        <taxon>Melastoma</taxon>
    </lineage>
</organism>
<protein>
    <submittedName>
        <fullName evidence="1">Uncharacterized protein</fullName>
    </submittedName>
</protein>
<evidence type="ECO:0000313" key="1">
    <source>
        <dbReference type="EMBL" id="KAI4368639.1"/>
    </source>
</evidence>
<accession>A0ACB9QPY7</accession>
<gene>
    <name evidence="1" type="ORF">MLD38_017174</name>
</gene>
<comment type="caution">
    <text evidence="1">The sequence shown here is derived from an EMBL/GenBank/DDBJ whole genome shotgun (WGS) entry which is preliminary data.</text>
</comment>
<proteinExistence type="predicted"/>
<keyword evidence="2" id="KW-1185">Reference proteome</keyword>
<name>A0ACB9QPY7_9MYRT</name>
<dbReference type="EMBL" id="CM042884">
    <property type="protein sequence ID" value="KAI4368639.1"/>
    <property type="molecule type" value="Genomic_DNA"/>
</dbReference>
<dbReference type="Proteomes" id="UP001057402">
    <property type="component" value="Chromosome 5"/>
</dbReference>
<sequence>MQSETISGLDHLDRLPDELLLAIFARIRDVRTLVGLLSLCRRFRSLVPLSDSVSLSFPWPQPVVRPHKSRPSFSKNPLGFLLDRILRNPIRRLVSAKSRGGRANYYDEVGIVGDITERLRVFSEARDVRVILPCEGGLSEKDGTFLRWRASYGSQIRSCIILGASGVRSIEEELLQEKAASNGEEGPEEMLAPTSLSDSELKLRVVWIISCLIAASYRHYMMRKVIAACPGLRTMVVGDERRQGRVVMGEDEVSDTRREDNECVVQDDDENTLERSKAPELRMKLWHAPSLELPKCRRVLKGATLVVIYPAAGDASCITQDRHEDSILQRGIEDEDEEEDEVFVEAVKELRKRNKSYLMEMNSF</sequence>
<evidence type="ECO:0000313" key="2">
    <source>
        <dbReference type="Proteomes" id="UP001057402"/>
    </source>
</evidence>